<dbReference type="OrthoDB" id="4807086at2"/>
<evidence type="ECO:0000313" key="2">
    <source>
        <dbReference type="EMBL" id="RHA38741.1"/>
    </source>
</evidence>
<reference evidence="2 3" key="1">
    <citation type="submission" date="2018-08" db="EMBL/GenBank/DDBJ databases">
        <title>Cellulomonas rhizosphaerae sp. nov., a novel actinomycete isolated from soil.</title>
        <authorList>
            <person name="Tian Y."/>
        </authorList>
    </citation>
    <scope>NUCLEOTIDE SEQUENCE [LARGE SCALE GENOMIC DNA]</scope>
    <source>
        <strain evidence="2 3">NEAU-TCZ24</strain>
    </source>
</reference>
<evidence type="ECO:0000313" key="3">
    <source>
        <dbReference type="Proteomes" id="UP000283374"/>
    </source>
</evidence>
<evidence type="ECO:0000256" key="1">
    <source>
        <dbReference type="SAM" id="MobiDB-lite"/>
    </source>
</evidence>
<sequence length="229" mass="25364">MPKTQIQTHPLDFDAWLETGTIAQRTVELHNDRSIPDQLDVLSKRREVAAAVAEAEDTEASVTEIPEVVKIDAALEALWVKWEESKETWLVRALSVDEIKLLRTRHPVEDQPPTPGKGASRGTREAHEALLKAWAERMQDTLEAIQYAQLEAAIVSITTSKGVATARGTVLDEDFRPAVTAAQLRAMHARPGRQNDVKQLLNASQDATASDVEVPAPFWQRPSSKHGQN</sequence>
<comment type="caution">
    <text evidence="2">The sequence shown here is derived from an EMBL/GenBank/DDBJ whole genome shotgun (WGS) entry which is preliminary data.</text>
</comment>
<organism evidence="2 3">
    <name type="scientific">Cellulomonas rhizosphaerae</name>
    <dbReference type="NCBI Taxonomy" id="2293719"/>
    <lineage>
        <taxon>Bacteria</taxon>
        <taxon>Bacillati</taxon>
        <taxon>Actinomycetota</taxon>
        <taxon>Actinomycetes</taxon>
        <taxon>Micrococcales</taxon>
        <taxon>Cellulomonadaceae</taxon>
        <taxon>Cellulomonas</taxon>
    </lineage>
</organism>
<dbReference type="AlphaFoldDB" id="A0A413RJG7"/>
<dbReference type="EMBL" id="QWKP01000211">
    <property type="protein sequence ID" value="RHA38741.1"/>
    <property type="molecule type" value="Genomic_DNA"/>
</dbReference>
<dbReference type="Proteomes" id="UP000283374">
    <property type="component" value="Unassembled WGS sequence"/>
</dbReference>
<feature type="region of interest" description="Disordered" evidence="1">
    <location>
        <begin position="190"/>
        <end position="229"/>
    </location>
</feature>
<keyword evidence="3" id="KW-1185">Reference proteome</keyword>
<gene>
    <name evidence="2" type="ORF">D1825_13490</name>
</gene>
<proteinExistence type="predicted"/>
<accession>A0A413RJG7</accession>
<dbReference type="RefSeq" id="WP_118767934.1">
    <property type="nucleotide sequence ID" value="NZ_QWKP01000211.1"/>
</dbReference>
<protein>
    <submittedName>
        <fullName evidence="2">Uncharacterized protein</fullName>
    </submittedName>
</protein>
<name>A0A413RJG7_9CELL</name>